<proteinExistence type="predicted"/>
<dbReference type="PANTHER" id="PTHR10457">
    <property type="entry name" value="MEVALONATE KINASE/GALACTOKINASE"/>
    <property type="match status" value="1"/>
</dbReference>
<dbReference type="EMBL" id="CP063196">
    <property type="protein sequence ID" value="UOE18286.1"/>
    <property type="molecule type" value="Genomic_DNA"/>
</dbReference>
<gene>
    <name evidence="8" type="ORF">NI17_015750</name>
</gene>
<dbReference type="Gene3D" id="3.30.230.10">
    <property type="match status" value="1"/>
</dbReference>
<keyword evidence="4" id="KW-0299">Galactose metabolism</keyword>
<evidence type="ECO:0000256" key="4">
    <source>
        <dbReference type="ARBA" id="ARBA00023144"/>
    </source>
</evidence>
<evidence type="ECO:0000313" key="9">
    <source>
        <dbReference type="Proteomes" id="UP000265719"/>
    </source>
</evidence>
<evidence type="ECO:0000256" key="2">
    <source>
        <dbReference type="ARBA" id="ARBA00022741"/>
    </source>
</evidence>
<dbReference type="Gene3D" id="3.30.70.890">
    <property type="entry name" value="GHMP kinase, C-terminal domain"/>
    <property type="match status" value="1"/>
</dbReference>
<sequence>MPPSHSSGVPPHASLRPYPANGAYPPTEEGRASARTVGAARHRPRPPRRPAFPRPPRRGPGAGFPERKDIVRLFGFGRREPTVDDGAVAASRAADRAEAAFRSAYGTAPTGVWWAPATLALCGDHFGGGDTRVLSVALPWGAGVALAPADDTAVEVRSTRSPSRPVRLPGRHPRRVPGWAAAVLAALAVSGGAVPGLRVMVDLGPFDAAPHATVACAVLLAATEIHRGADAAADRAVLARTARKVLADHIASDTADAVPETALRATADHAFLLDRRTGRGRPLPLPLGEAGLRLLVVDAGTAVPGRLAAERRAECARAAAALGVSALRDVADLAGALAALDDATLRLRVRHAVAETHRVNAVAGLLHSGAAEEIGPALSASHLSLRDAFATVCPRLDTAADTAVRRGARGARMTGSGRRAVALVPDGRVAAVRAGIDAAFAARRWPAPRSGAAAPAGGARRLR</sequence>
<dbReference type="GO" id="GO:0004335">
    <property type="term" value="F:galactokinase activity"/>
    <property type="evidence" value="ECO:0007669"/>
    <property type="project" value="TreeGrafter"/>
</dbReference>
<dbReference type="Pfam" id="PF08544">
    <property type="entry name" value="GHMP_kinases_C"/>
    <property type="match status" value="1"/>
</dbReference>
<dbReference type="GO" id="GO:0005524">
    <property type="term" value="F:ATP binding"/>
    <property type="evidence" value="ECO:0007669"/>
    <property type="project" value="UniProtKB-KW"/>
</dbReference>
<dbReference type="Proteomes" id="UP000265719">
    <property type="component" value="Chromosome"/>
</dbReference>
<feature type="region of interest" description="Disordered" evidence="5">
    <location>
        <begin position="1"/>
        <end position="66"/>
    </location>
</feature>
<dbReference type="Pfam" id="PF10509">
    <property type="entry name" value="GalKase_gal_bdg"/>
    <property type="match status" value="1"/>
</dbReference>
<evidence type="ECO:0000256" key="1">
    <source>
        <dbReference type="ARBA" id="ARBA00022679"/>
    </source>
</evidence>
<evidence type="ECO:0000256" key="5">
    <source>
        <dbReference type="SAM" id="MobiDB-lite"/>
    </source>
</evidence>
<accession>A0AA97LUG6</accession>
<evidence type="ECO:0000256" key="3">
    <source>
        <dbReference type="ARBA" id="ARBA00022840"/>
    </source>
</evidence>
<dbReference type="InterPro" id="IPR014721">
    <property type="entry name" value="Ribsml_uS5_D2-typ_fold_subgr"/>
</dbReference>
<evidence type="ECO:0000259" key="7">
    <source>
        <dbReference type="Pfam" id="PF10509"/>
    </source>
</evidence>
<organism evidence="8 9">
    <name type="scientific">Thermobifida halotolerans</name>
    <dbReference type="NCBI Taxonomy" id="483545"/>
    <lineage>
        <taxon>Bacteria</taxon>
        <taxon>Bacillati</taxon>
        <taxon>Actinomycetota</taxon>
        <taxon>Actinomycetes</taxon>
        <taxon>Streptosporangiales</taxon>
        <taxon>Nocardiopsidaceae</taxon>
        <taxon>Thermobifida</taxon>
    </lineage>
</organism>
<protein>
    <submittedName>
        <fullName evidence="8">Galactokinase</fullName>
    </submittedName>
</protein>
<dbReference type="InterPro" id="IPR006206">
    <property type="entry name" value="Mevalonate/galactokinase"/>
</dbReference>
<dbReference type="GO" id="GO:0005829">
    <property type="term" value="C:cytosol"/>
    <property type="evidence" value="ECO:0007669"/>
    <property type="project" value="TreeGrafter"/>
</dbReference>
<dbReference type="AlphaFoldDB" id="A0AA97LUG6"/>
<dbReference type="PANTHER" id="PTHR10457:SF7">
    <property type="entry name" value="GALACTOKINASE-RELATED"/>
    <property type="match status" value="1"/>
</dbReference>
<dbReference type="InterPro" id="IPR020568">
    <property type="entry name" value="Ribosomal_Su5_D2-typ_SF"/>
</dbReference>
<dbReference type="InterPro" id="IPR036554">
    <property type="entry name" value="GHMP_kinase_C_sf"/>
</dbReference>
<feature type="domain" description="GHMP kinase C-terminal" evidence="6">
    <location>
        <begin position="365"/>
        <end position="440"/>
    </location>
</feature>
<dbReference type="InterPro" id="IPR013750">
    <property type="entry name" value="GHMP_kinase_C_dom"/>
</dbReference>
<dbReference type="SUPFAM" id="SSF54211">
    <property type="entry name" value="Ribosomal protein S5 domain 2-like"/>
    <property type="match status" value="1"/>
</dbReference>
<keyword evidence="4" id="KW-0119">Carbohydrate metabolism</keyword>
<keyword evidence="9" id="KW-1185">Reference proteome</keyword>
<reference evidence="8" key="1">
    <citation type="submission" date="2020-10" db="EMBL/GenBank/DDBJ databases">
        <title>De novo genome project of the cellulose decomposer Thermobifida halotolerans type strain.</title>
        <authorList>
            <person name="Nagy I."/>
            <person name="Horvath B."/>
            <person name="Kukolya J."/>
            <person name="Nagy I."/>
            <person name="Orsini M."/>
        </authorList>
    </citation>
    <scope>NUCLEOTIDE SEQUENCE</scope>
    <source>
        <strain evidence="8">DSM 44931</strain>
    </source>
</reference>
<name>A0AA97LUG6_9ACTN</name>
<dbReference type="PIRSF" id="PIRSF000530">
    <property type="entry name" value="Galactokinase"/>
    <property type="match status" value="1"/>
</dbReference>
<dbReference type="InterPro" id="IPR019539">
    <property type="entry name" value="GalKase_N"/>
</dbReference>
<keyword evidence="3" id="KW-0067">ATP-binding</keyword>
<dbReference type="GO" id="GO:0006012">
    <property type="term" value="P:galactose metabolic process"/>
    <property type="evidence" value="ECO:0007669"/>
    <property type="project" value="UniProtKB-KW"/>
</dbReference>
<evidence type="ECO:0000313" key="8">
    <source>
        <dbReference type="EMBL" id="UOE18286.1"/>
    </source>
</evidence>
<dbReference type="SUPFAM" id="SSF55060">
    <property type="entry name" value="GHMP Kinase, C-terminal domain"/>
    <property type="match status" value="1"/>
</dbReference>
<keyword evidence="2" id="KW-0547">Nucleotide-binding</keyword>
<keyword evidence="1" id="KW-0808">Transferase</keyword>
<feature type="domain" description="Galactokinase N-terminal" evidence="7">
    <location>
        <begin position="100"/>
        <end position="148"/>
    </location>
</feature>
<evidence type="ECO:0000259" key="6">
    <source>
        <dbReference type="Pfam" id="PF08544"/>
    </source>
</evidence>
<dbReference type="KEGG" id="thao:NI17_015750"/>